<evidence type="ECO:0000313" key="4">
    <source>
        <dbReference type="Proteomes" id="UP000664521"/>
    </source>
</evidence>
<evidence type="ECO:0000313" key="3">
    <source>
        <dbReference type="EMBL" id="CAF9936136.1"/>
    </source>
</evidence>
<keyword evidence="2" id="KW-0732">Signal</keyword>
<sequence length="349" mass="38290">MPHVWMGLVIATWLRISHALVMPRRDGLLFQDLNVTVMESASEHLSSLNTSLGVPLNPTFDMGFWAKIGGDATRAGPFQGASLVACIVVEIAQSSWSDPENVPVAAPKTERRCKDMLFTFQPALLPGAEFTTYKAGMALILLLRDLFGHSLWPLGHITVEIAKYDTARAAHPWGLPIGLISIEKLAPGVGAMNNLTVSEGNDDSTPLTLSKSDSSKHISARDNTNDGLMADAKDVRERKWLGGYVRLIIYIFAKAALSRVQQILPVGPHMYPMVLRLKSEFDAEMEANLTIIRDPGEIVWLSVLGAAVTMCETARANDRWDYQDAIYVSLHDRPSLKLSIGPTWSEPSG</sequence>
<organism evidence="3 4">
    <name type="scientific">Heterodermia speciosa</name>
    <dbReference type="NCBI Taxonomy" id="116794"/>
    <lineage>
        <taxon>Eukaryota</taxon>
        <taxon>Fungi</taxon>
        <taxon>Dikarya</taxon>
        <taxon>Ascomycota</taxon>
        <taxon>Pezizomycotina</taxon>
        <taxon>Lecanoromycetes</taxon>
        <taxon>OSLEUM clade</taxon>
        <taxon>Lecanoromycetidae</taxon>
        <taxon>Caliciales</taxon>
        <taxon>Physciaceae</taxon>
        <taxon>Heterodermia</taxon>
    </lineage>
</organism>
<gene>
    <name evidence="3" type="ORF">HETSPECPRED_010026</name>
</gene>
<evidence type="ECO:0000256" key="2">
    <source>
        <dbReference type="SAM" id="SignalP"/>
    </source>
</evidence>
<feature type="compositionally biased region" description="Polar residues" evidence="1">
    <location>
        <begin position="200"/>
        <end position="212"/>
    </location>
</feature>
<accession>A0A8H3G4Q3</accession>
<keyword evidence="4" id="KW-1185">Reference proteome</keyword>
<evidence type="ECO:0000256" key="1">
    <source>
        <dbReference type="SAM" id="MobiDB-lite"/>
    </source>
</evidence>
<feature type="signal peptide" evidence="2">
    <location>
        <begin position="1"/>
        <end position="19"/>
    </location>
</feature>
<reference evidence="3" key="1">
    <citation type="submission" date="2021-03" db="EMBL/GenBank/DDBJ databases">
        <authorList>
            <person name="Tagirdzhanova G."/>
        </authorList>
    </citation>
    <scope>NUCLEOTIDE SEQUENCE</scope>
</reference>
<feature type="region of interest" description="Disordered" evidence="1">
    <location>
        <begin position="200"/>
        <end position="220"/>
    </location>
</feature>
<protein>
    <submittedName>
        <fullName evidence="3">Uncharacterized protein</fullName>
    </submittedName>
</protein>
<proteinExistence type="predicted"/>
<comment type="caution">
    <text evidence="3">The sequence shown here is derived from an EMBL/GenBank/DDBJ whole genome shotgun (WGS) entry which is preliminary data.</text>
</comment>
<feature type="chain" id="PRO_5034623267" evidence="2">
    <location>
        <begin position="20"/>
        <end position="349"/>
    </location>
</feature>
<dbReference type="Proteomes" id="UP000664521">
    <property type="component" value="Unassembled WGS sequence"/>
</dbReference>
<name>A0A8H3G4Q3_9LECA</name>
<dbReference type="EMBL" id="CAJPDS010000089">
    <property type="protein sequence ID" value="CAF9936136.1"/>
    <property type="molecule type" value="Genomic_DNA"/>
</dbReference>
<dbReference type="AlphaFoldDB" id="A0A8H3G4Q3"/>